<feature type="compositionally biased region" description="Low complexity" evidence="3">
    <location>
        <begin position="235"/>
        <end position="246"/>
    </location>
</feature>
<accession>A0ABP1BAK5</accession>
<feature type="region of interest" description="Disordered" evidence="3">
    <location>
        <begin position="235"/>
        <end position="262"/>
    </location>
</feature>
<evidence type="ECO:0000256" key="3">
    <source>
        <dbReference type="SAM" id="MobiDB-lite"/>
    </source>
</evidence>
<feature type="compositionally biased region" description="Polar residues" evidence="3">
    <location>
        <begin position="388"/>
        <end position="401"/>
    </location>
</feature>
<name>A0ABP1BAK5_9BRYO</name>
<dbReference type="Proteomes" id="UP001497522">
    <property type="component" value="Chromosome 2"/>
</dbReference>
<dbReference type="PANTHER" id="PTHR33172:SF96">
    <property type="entry name" value="PROTEIN OXIDATIVE STRESS 3 LIKE 3"/>
    <property type="match status" value="1"/>
</dbReference>
<feature type="region of interest" description="Disordered" evidence="3">
    <location>
        <begin position="385"/>
        <end position="422"/>
    </location>
</feature>
<dbReference type="InterPro" id="IPR051992">
    <property type="entry name" value="OxStress_Response_Reg"/>
</dbReference>
<sequence length="422" mass="44623">MSVAYRRWELGGGAPGVGYNKKITGSPAQVHHHQYGSVDGTAVLRRQQQQHQQQHQPHEPCNLSSFSIYMQQCPSAASAGTTATAAVAATTTGKLQVMAATHSTLSLPDHQAAAAQEKAEEVERWGMMQMGHAGMGGCGHKLPVTSMRLSSSNVPRQFCSVQGGLSLMMNPPLKGEESAAPTTAEDCTTATTATPDALQRVHEVSHAASSRGVVVGVFLPEEQCVKKKQELLPLAASSSPSSSSSSICDGREQSSCSSQEDTCGDVEAQSAYRGPLDQMSALESSLPIKRPGLSKFFGGKSRSFSSLADVSSVSDLAKPNNPYAKRRRLGLNSSLDRHRSYPPISRASVAGISKKSSNRSSTLTVAVKLGSLTEEDKDYAAALPGSRISGTRTTPSRSFSLTDLPVVSNPSSPPSRRSFAHP</sequence>
<keyword evidence="2" id="KW-0539">Nucleus</keyword>
<proteinExistence type="predicted"/>
<evidence type="ECO:0000256" key="2">
    <source>
        <dbReference type="ARBA" id="ARBA00023242"/>
    </source>
</evidence>
<reference evidence="4 5" key="1">
    <citation type="submission" date="2024-03" db="EMBL/GenBank/DDBJ databases">
        <authorList>
            <consortium name="ELIXIR-Norway"/>
            <consortium name="Elixir Norway"/>
        </authorList>
    </citation>
    <scope>NUCLEOTIDE SEQUENCE [LARGE SCALE GENOMIC DNA]</scope>
</reference>
<evidence type="ECO:0000313" key="4">
    <source>
        <dbReference type="EMBL" id="CAK9872271.1"/>
    </source>
</evidence>
<dbReference type="EMBL" id="OZ023703">
    <property type="protein sequence ID" value="CAK9872271.1"/>
    <property type="molecule type" value="Genomic_DNA"/>
</dbReference>
<feature type="compositionally biased region" description="Low complexity" evidence="3">
    <location>
        <begin position="405"/>
        <end position="422"/>
    </location>
</feature>
<keyword evidence="5" id="KW-1185">Reference proteome</keyword>
<comment type="subcellular location">
    <subcellularLocation>
        <location evidence="1">Nucleus</location>
    </subcellularLocation>
</comment>
<gene>
    <name evidence="4" type="ORF">CSSPJE1EN2_LOCUS14868</name>
</gene>
<evidence type="ECO:0000256" key="1">
    <source>
        <dbReference type="ARBA" id="ARBA00004123"/>
    </source>
</evidence>
<protein>
    <submittedName>
        <fullName evidence="4">Uncharacterized protein</fullName>
    </submittedName>
</protein>
<dbReference type="PANTHER" id="PTHR33172">
    <property type="entry name" value="OS08G0516900 PROTEIN"/>
    <property type="match status" value="1"/>
</dbReference>
<evidence type="ECO:0000313" key="5">
    <source>
        <dbReference type="Proteomes" id="UP001497522"/>
    </source>
</evidence>
<feature type="region of interest" description="Disordered" evidence="3">
    <location>
        <begin position="315"/>
        <end position="342"/>
    </location>
</feature>
<organism evidence="4 5">
    <name type="scientific">Sphagnum jensenii</name>
    <dbReference type="NCBI Taxonomy" id="128206"/>
    <lineage>
        <taxon>Eukaryota</taxon>
        <taxon>Viridiplantae</taxon>
        <taxon>Streptophyta</taxon>
        <taxon>Embryophyta</taxon>
        <taxon>Bryophyta</taxon>
        <taxon>Sphagnophytina</taxon>
        <taxon>Sphagnopsida</taxon>
        <taxon>Sphagnales</taxon>
        <taxon>Sphagnaceae</taxon>
        <taxon>Sphagnum</taxon>
    </lineage>
</organism>